<dbReference type="Gene3D" id="3.20.20.70">
    <property type="entry name" value="Aldolase class I"/>
    <property type="match status" value="1"/>
</dbReference>
<dbReference type="GO" id="GO:0016627">
    <property type="term" value="F:oxidoreductase activity, acting on the CH-CH group of donors"/>
    <property type="evidence" value="ECO:0007669"/>
    <property type="project" value="InterPro"/>
</dbReference>
<dbReference type="AlphaFoldDB" id="A0A2M6WXD0"/>
<keyword evidence="2" id="KW-0812">Transmembrane</keyword>
<dbReference type="GO" id="GO:0005737">
    <property type="term" value="C:cytoplasm"/>
    <property type="evidence" value="ECO:0007669"/>
    <property type="project" value="InterPro"/>
</dbReference>
<evidence type="ECO:0000259" key="3">
    <source>
        <dbReference type="Pfam" id="PF01180"/>
    </source>
</evidence>
<dbReference type="SUPFAM" id="SSF51395">
    <property type="entry name" value="FMN-linked oxidoreductases"/>
    <property type="match status" value="1"/>
</dbReference>
<evidence type="ECO:0000256" key="2">
    <source>
        <dbReference type="SAM" id="Phobius"/>
    </source>
</evidence>
<organism evidence="4 5">
    <name type="scientific">Candidatus Berkelbacteria bacterium CG10_big_fil_rev_8_21_14_0_10_41_12</name>
    <dbReference type="NCBI Taxonomy" id="1974513"/>
    <lineage>
        <taxon>Bacteria</taxon>
        <taxon>Candidatus Berkelbacteria</taxon>
    </lineage>
</organism>
<comment type="caution">
    <text evidence="4">The sequence shown here is derived from an EMBL/GenBank/DDBJ whole genome shotgun (WGS) entry which is preliminary data.</text>
</comment>
<name>A0A2M6WXD0_9BACT</name>
<feature type="transmembrane region" description="Helical" evidence="2">
    <location>
        <begin position="66"/>
        <end position="84"/>
    </location>
</feature>
<gene>
    <name evidence="4" type="ORF">COT77_01335</name>
</gene>
<dbReference type="EMBL" id="PEZV01000009">
    <property type="protein sequence ID" value="PIT97463.1"/>
    <property type="molecule type" value="Genomic_DNA"/>
</dbReference>
<sequence length="298" mass="33966">MRKRPFIQLPNGHIIDIMVDSVLGTDGQGYFLARLLYALFGWARYTERPLVAKTITLEPRRGNFRWYFPFSAVLIWFAWGHGFFKLNRWGWTNEGLDRWVKERWPTLRESTRSPIVSIGPLNVSEAVAMVERLNELNLAAIVVSVGCLNVGARSKDEAVEIVLEVLKRARHPVIVKFTAEQDYIGIATQIEKVIKETEELEGKTVVFQITNTIHWSNVFPKRRMPFGQDWAVSGPPIRSFGLEAVRKLREAGVKSPIIGGGGITHFEHVKDYLEAGADAVYVSTGYRESRVREWAIRL</sequence>
<dbReference type="Pfam" id="PF01180">
    <property type="entry name" value="DHO_dh"/>
    <property type="match status" value="1"/>
</dbReference>
<keyword evidence="1" id="KW-0560">Oxidoreductase</keyword>
<accession>A0A2M6WXD0</accession>
<evidence type="ECO:0000313" key="5">
    <source>
        <dbReference type="Proteomes" id="UP000228596"/>
    </source>
</evidence>
<dbReference type="Proteomes" id="UP000228596">
    <property type="component" value="Unassembled WGS sequence"/>
</dbReference>
<evidence type="ECO:0000313" key="4">
    <source>
        <dbReference type="EMBL" id="PIT97463.1"/>
    </source>
</evidence>
<dbReference type="InterPro" id="IPR005720">
    <property type="entry name" value="Dihydroorotate_DH_cat"/>
</dbReference>
<keyword evidence="2" id="KW-0472">Membrane</keyword>
<keyword evidence="2" id="KW-1133">Transmembrane helix</keyword>
<feature type="domain" description="Dihydroorotate dehydrogenase catalytic" evidence="3">
    <location>
        <begin position="53"/>
        <end position="286"/>
    </location>
</feature>
<protein>
    <recommendedName>
        <fullName evidence="3">Dihydroorotate dehydrogenase catalytic domain-containing protein</fullName>
    </recommendedName>
</protein>
<evidence type="ECO:0000256" key="1">
    <source>
        <dbReference type="ARBA" id="ARBA00023002"/>
    </source>
</evidence>
<reference evidence="5" key="1">
    <citation type="submission" date="2017-09" db="EMBL/GenBank/DDBJ databases">
        <title>Depth-based differentiation of microbial function through sediment-hosted aquifers and enrichment of novel symbionts in the deep terrestrial subsurface.</title>
        <authorList>
            <person name="Probst A.J."/>
            <person name="Ladd B."/>
            <person name="Jarett J.K."/>
            <person name="Geller-Mcgrath D.E."/>
            <person name="Sieber C.M.K."/>
            <person name="Emerson J.B."/>
            <person name="Anantharaman K."/>
            <person name="Thomas B.C."/>
            <person name="Malmstrom R."/>
            <person name="Stieglmeier M."/>
            <person name="Klingl A."/>
            <person name="Woyke T."/>
            <person name="Ryan C.M."/>
            <person name="Banfield J.F."/>
        </authorList>
    </citation>
    <scope>NUCLEOTIDE SEQUENCE [LARGE SCALE GENOMIC DNA]</scope>
</reference>
<proteinExistence type="predicted"/>
<dbReference type="InterPro" id="IPR013785">
    <property type="entry name" value="Aldolase_TIM"/>
</dbReference>